<feature type="compositionally biased region" description="Basic residues" evidence="1">
    <location>
        <begin position="255"/>
        <end position="264"/>
    </location>
</feature>
<feature type="compositionally biased region" description="Basic and acidic residues" evidence="1">
    <location>
        <begin position="265"/>
        <end position="276"/>
    </location>
</feature>
<reference evidence="2" key="2">
    <citation type="submission" date="2016-05" db="EMBL/GenBank/DDBJ databases">
        <title>Comparative analysis highlights variable genome content of wheat rusts and divergence of the mating loci.</title>
        <authorList>
            <person name="Cuomo C.A."/>
            <person name="Bakkeren G."/>
            <person name="Szabo L."/>
            <person name="Khalil H."/>
            <person name="Joly D."/>
            <person name="Goldberg J."/>
            <person name="Young S."/>
            <person name="Zeng Q."/>
            <person name="Fellers J."/>
        </authorList>
    </citation>
    <scope>NUCLEOTIDE SEQUENCE [LARGE SCALE GENOMIC DNA]</scope>
    <source>
        <strain evidence="2">1-1 BBBD Race 1</strain>
    </source>
</reference>
<reference evidence="3 4" key="3">
    <citation type="journal article" date="2017" name="G3 (Bethesda)">
        <title>Comparative analysis highlights variable genome content of wheat rusts and divergence of the mating loci.</title>
        <authorList>
            <person name="Cuomo C.A."/>
            <person name="Bakkeren G."/>
            <person name="Khalil H.B."/>
            <person name="Panwar V."/>
            <person name="Joly D."/>
            <person name="Linning R."/>
            <person name="Sakthikumar S."/>
            <person name="Song X."/>
            <person name="Adiconis X."/>
            <person name="Fan L."/>
            <person name="Goldberg J.M."/>
            <person name="Levin J.Z."/>
            <person name="Young S."/>
            <person name="Zeng Q."/>
            <person name="Anikster Y."/>
            <person name="Bruce M."/>
            <person name="Wang M."/>
            <person name="Yin C."/>
            <person name="McCallum B."/>
            <person name="Szabo L.J."/>
            <person name="Hulbert S."/>
            <person name="Chen X."/>
            <person name="Fellers J.P."/>
        </authorList>
    </citation>
    <scope>NUCLEOTIDE SEQUENCE</scope>
    <source>
        <strain evidence="4">Isolate 1-1 / race 1 (BBBD)</strain>
        <strain evidence="3">isolate 1-1 / race 1 (BBBD)</strain>
    </source>
</reference>
<evidence type="ECO:0000313" key="2">
    <source>
        <dbReference type="EMBL" id="OAV92171.1"/>
    </source>
</evidence>
<feature type="region of interest" description="Disordered" evidence="1">
    <location>
        <begin position="255"/>
        <end position="281"/>
    </location>
</feature>
<keyword evidence="4" id="KW-1185">Reference proteome</keyword>
<dbReference type="EMBL" id="ADAS02000068">
    <property type="protein sequence ID" value="OAV92171.1"/>
    <property type="molecule type" value="Genomic_DNA"/>
</dbReference>
<feature type="compositionally biased region" description="Basic and acidic residues" evidence="1">
    <location>
        <begin position="346"/>
        <end position="384"/>
    </location>
</feature>
<name>A0A180GHS6_PUCT1</name>
<feature type="region of interest" description="Disordered" evidence="1">
    <location>
        <begin position="308"/>
        <end position="407"/>
    </location>
</feature>
<protein>
    <submittedName>
        <fullName evidence="2 3">Uncharacterized protein</fullName>
    </submittedName>
</protein>
<evidence type="ECO:0000256" key="1">
    <source>
        <dbReference type="SAM" id="MobiDB-lite"/>
    </source>
</evidence>
<proteinExistence type="predicted"/>
<feature type="compositionally biased region" description="Basic and acidic residues" evidence="1">
    <location>
        <begin position="308"/>
        <end position="328"/>
    </location>
</feature>
<feature type="region of interest" description="Disordered" evidence="1">
    <location>
        <begin position="141"/>
        <end position="166"/>
    </location>
</feature>
<organism evidence="2">
    <name type="scientific">Puccinia triticina (isolate 1-1 / race 1 (BBBD))</name>
    <name type="common">Brown leaf rust fungus</name>
    <dbReference type="NCBI Taxonomy" id="630390"/>
    <lineage>
        <taxon>Eukaryota</taxon>
        <taxon>Fungi</taxon>
        <taxon>Dikarya</taxon>
        <taxon>Basidiomycota</taxon>
        <taxon>Pucciniomycotina</taxon>
        <taxon>Pucciniomycetes</taxon>
        <taxon>Pucciniales</taxon>
        <taxon>Pucciniaceae</taxon>
        <taxon>Puccinia</taxon>
    </lineage>
</organism>
<feature type="compositionally biased region" description="Polar residues" evidence="1">
    <location>
        <begin position="84"/>
        <end position="99"/>
    </location>
</feature>
<gene>
    <name evidence="2" type="ORF">PTTG_27735</name>
</gene>
<reference evidence="3" key="4">
    <citation type="submission" date="2025-05" db="UniProtKB">
        <authorList>
            <consortium name="EnsemblFungi"/>
        </authorList>
    </citation>
    <scope>IDENTIFICATION</scope>
    <source>
        <strain evidence="3">isolate 1-1 / race 1 (BBBD)</strain>
    </source>
</reference>
<accession>A0A180GHS6</accession>
<sequence>MRFGSRLWVIAANWAASYKSCISTDPLDVSVGLFDERNPTSFRDLLAGGGSRAISPSPPPSSSASHHPPSCQNQHSPEPEENFESSAASNHPGGHQNNHLNDHLHSQESQGLLIPFHLDNDAPAAASSNFHLPGATAEGRPELCVSDNHESNDFSGLSVEGKRKRKSDQLSAVVAEEFKDFDVNDLSFLLSLFQDSQESQKRRNPFSLDANVDDAAAGALSSSHIEQPGATAENPLDLSGADNLDSRVLSVLSTRGKRKRKINRSSREAEKSKELRPNQALKDLHSFGGTILEPSATNSYIHDDVQETPRVSRDAHSDLDPHLQRLDNETPPSDAYDHSSQPIEGPTKEQNEHADESQMHPEDHNSFDSEIRVHKSLRTDRESPGKPITLIRARPAPPTEPDLPLYPTSQMDLLSRTAETRRFYYASGSAAVRPDLQSAKSERLRQHPSFGLCHDELIKQSYKHFDLLTQVVTYTNNPNVPRHPISLPARRGRGPNIPKPRKAAFKLSIKPLRSQVYKPKGLVFQFSTFTSRQQTAGQLERFQDTLRDVFGLGNDHPNKVLYLPQEQTSVILEKFASQMMRFEGKADRRAEDQARRTFHVNFDVWKSVYDQKLGHGYDFDTKIEDIFLKNSPIPSTTGHKKGEGSKDLEFIKEEIKELGYVYLLFVDMITTIAPPLSHELPTLSKQEFLTKAATQFEIRTDSCLRDKPSEPPLVTMRTIWQFISSWMALDDHYASSPLLRDGRITRDAKLFFNFCFGYSIQTLTSRIQWSFL</sequence>
<feature type="region of interest" description="Disordered" evidence="1">
    <location>
        <begin position="44"/>
        <end position="102"/>
    </location>
</feature>
<dbReference type="VEuPathDB" id="FungiDB:PTTG_27735"/>
<dbReference type="AlphaFoldDB" id="A0A180GHS6"/>
<evidence type="ECO:0000313" key="3">
    <source>
        <dbReference type="EnsemblFungi" id="PTTG_27735-t43_1-p1"/>
    </source>
</evidence>
<evidence type="ECO:0000313" key="4">
    <source>
        <dbReference type="Proteomes" id="UP000005240"/>
    </source>
</evidence>
<reference evidence="2" key="1">
    <citation type="submission" date="2009-11" db="EMBL/GenBank/DDBJ databases">
        <authorList>
            <consortium name="The Broad Institute Genome Sequencing Platform"/>
            <person name="Ward D."/>
            <person name="Feldgarden M."/>
            <person name="Earl A."/>
            <person name="Young S.K."/>
            <person name="Zeng Q."/>
            <person name="Koehrsen M."/>
            <person name="Alvarado L."/>
            <person name="Berlin A."/>
            <person name="Bochicchio J."/>
            <person name="Borenstein D."/>
            <person name="Chapman S.B."/>
            <person name="Chen Z."/>
            <person name="Engels R."/>
            <person name="Freedman E."/>
            <person name="Gellesch M."/>
            <person name="Goldberg J."/>
            <person name="Griggs A."/>
            <person name="Gujja S."/>
            <person name="Heilman E."/>
            <person name="Heiman D."/>
            <person name="Hepburn T."/>
            <person name="Howarth C."/>
            <person name="Jen D."/>
            <person name="Larson L."/>
            <person name="Lewis B."/>
            <person name="Mehta T."/>
            <person name="Park D."/>
            <person name="Pearson M."/>
            <person name="Roberts A."/>
            <person name="Saif S."/>
            <person name="Shea T."/>
            <person name="Shenoy N."/>
            <person name="Sisk P."/>
            <person name="Stolte C."/>
            <person name="Sykes S."/>
            <person name="Thomson T."/>
            <person name="Walk T."/>
            <person name="White J."/>
            <person name="Yandava C."/>
            <person name="Izard J."/>
            <person name="Baranova O.V."/>
            <person name="Blanton J.M."/>
            <person name="Tanner A.C."/>
            <person name="Dewhirst F.E."/>
            <person name="Haas B."/>
            <person name="Nusbaum C."/>
            <person name="Birren B."/>
        </authorList>
    </citation>
    <scope>NUCLEOTIDE SEQUENCE [LARGE SCALE GENOMIC DNA]</scope>
    <source>
        <strain evidence="2">1-1 BBBD Race 1</strain>
    </source>
</reference>
<dbReference type="Proteomes" id="UP000005240">
    <property type="component" value="Unassembled WGS sequence"/>
</dbReference>
<dbReference type="EnsemblFungi" id="PTTG_27735-t43_1">
    <property type="protein sequence ID" value="PTTG_27735-t43_1-p1"/>
    <property type="gene ID" value="PTTG_27735"/>
</dbReference>